<keyword evidence="7" id="KW-1185">Reference proteome</keyword>
<accession>A0AA35NFS4</accession>
<dbReference type="RefSeq" id="XP_056079568.1">
    <property type="nucleotide sequence ID" value="XM_056225783.1"/>
</dbReference>
<feature type="compositionally biased region" description="Basic and acidic residues" evidence="4">
    <location>
        <begin position="122"/>
        <end position="142"/>
    </location>
</feature>
<dbReference type="GO" id="GO:0005634">
    <property type="term" value="C:nucleus"/>
    <property type="evidence" value="ECO:0007669"/>
    <property type="project" value="UniProtKB-SubCell"/>
</dbReference>
<evidence type="ECO:0000313" key="6">
    <source>
        <dbReference type="EMBL" id="CAI4036448.1"/>
    </source>
</evidence>
<keyword evidence="3" id="KW-0539">Nucleus</keyword>
<dbReference type="AlphaFoldDB" id="A0AA35NFS4"/>
<reference evidence="6" key="1">
    <citation type="submission" date="2022-10" db="EMBL/GenBank/DDBJ databases">
        <authorList>
            <person name="Byrne P K."/>
        </authorList>
    </citation>
    <scope>NUCLEOTIDE SEQUENCE</scope>
    <source>
        <strain evidence="6">IFO1815</strain>
    </source>
</reference>
<dbReference type="InterPro" id="IPR026822">
    <property type="entry name" value="Spp2/MOS2_G-patch"/>
</dbReference>
<comment type="subcellular location">
    <subcellularLocation>
        <location evidence="1">Nucleus</location>
    </subcellularLocation>
</comment>
<evidence type="ECO:0000256" key="1">
    <source>
        <dbReference type="ARBA" id="ARBA00004123"/>
    </source>
</evidence>
<evidence type="ECO:0000256" key="4">
    <source>
        <dbReference type="SAM" id="MobiDB-lite"/>
    </source>
</evidence>
<evidence type="ECO:0000256" key="3">
    <source>
        <dbReference type="ARBA" id="ARBA00023242"/>
    </source>
</evidence>
<proteinExistence type="inferred from homology"/>
<organism evidence="6 7">
    <name type="scientific">Saccharomyces mikatae IFO 1815</name>
    <dbReference type="NCBI Taxonomy" id="226126"/>
    <lineage>
        <taxon>Eukaryota</taxon>
        <taxon>Fungi</taxon>
        <taxon>Dikarya</taxon>
        <taxon>Ascomycota</taxon>
        <taxon>Saccharomycotina</taxon>
        <taxon>Saccharomycetes</taxon>
        <taxon>Saccharomycetales</taxon>
        <taxon>Saccharomycetaceae</taxon>
        <taxon>Saccharomyces</taxon>
    </lineage>
</organism>
<dbReference type="EMBL" id="OX365771">
    <property type="protein sequence ID" value="CAI4036448.1"/>
    <property type="molecule type" value="Genomic_DNA"/>
</dbReference>
<comment type="similarity">
    <text evidence="2">Belongs to the SPP2 family.</text>
</comment>
<dbReference type="Pfam" id="PF12656">
    <property type="entry name" value="G-patch_2"/>
    <property type="match status" value="1"/>
</dbReference>
<sequence length="189" mass="21302">MNKISLKLGNKNLKKNITKKVKKKSSSQKVNLFNWENAEVTSISHKSQNKIKIQSIDKFDLDEESSLKKRLVIKLKENSNAKKNDTSLVEYVTEKEYSEVPFEEFGDALLRGMGWESDEEDVKGGKEHNSKKDNADISRMHPDGLGIGAKLNKAISVKETTFMPVVKIDKSTGAKVNEDKKENLSNDMA</sequence>
<dbReference type="GeneID" id="80921356"/>
<protein>
    <recommendedName>
        <fullName evidence="5">Spp2/MOS2 G-patch domain-containing protein</fullName>
    </recommendedName>
</protein>
<evidence type="ECO:0000259" key="5">
    <source>
        <dbReference type="Pfam" id="PF12656"/>
    </source>
</evidence>
<feature type="domain" description="Spp2/MOS2 G-patch" evidence="5">
    <location>
        <begin position="93"/>
        <end position="151"/>
    </location>
</feature>
<name>A0AA35NFS4_SACMI</name>
<evidence type="ECO:0000313" key="7">
    <source>
        <dbReference type="Proteomes" id="UP001161438"/>
    </source>
</evidence>
<evidence type="ECO:0000256" key="2">
    <source>
        <dbReference type="ARBA" id="ARBA00008576"/>
    </source>
</evidence>
<feature type="region of interest" description="Disordered" evidence="4">
    <location>
        <begin position="117"/>
        <end position="142"/>
    </location>
</feature>
<gene>
    <name evidence="6" type="primary">SMKI15G2930</name>
    <name evidence="6" type="ORF">SMKI_15G2930</name>
</gene>
<dbReference type="Proteomes" id="UP001161438">
    <property type="component" value="Chromosome 15"/>
</dbReference>